<name>A0ABT1RN76_9FIRM</name>
<reference evidence="1 2" key="1">
    <citation type="submission" date="2022-06" db="EMBL/GenBank/DDBJ databases">
        <title>Isolation of gut microbiota from human fecal samples.</title>
        <authorList>
            <person name="Pamer E.G."/>
            <person name="Barat B."/>
            <person name="Waligurski E."/>
            <person name="Medina S."/>
            <person name="Paddock L."/>
            <person name="Mostad J."/>
        </authorList>
    </citation>
    <scope>NUCLEOTIDE SEQUENCE [LARGE SCALE GENOMIC DNA]</scope>
    <source>
        <strain evidence="1 2">SL.3.17</strain>
    </source>
</reference>
<dbReference type="Proteomes" id="UP001524502">
    <property type="component" value="Unassembled WGS sequence"/>
</dbReference>
<evidence type="ECO:0000313" key="1">
    <source>
        <dbReference type="EMBL" id="MCQ4636640.1"/>
    </source>
</evidence>
<accession>A0ABT1RN76</accession>
<protein>
    <submittedName>
        <fullName evidence="1">Uncharacterized protein</fullName>
    </submittedName>
</protein>
<evidence type="ECO:0000313" key="2">
    <source>
        <dbReference type="Proteomes" id="UP001524502"/>
    </source>
</evidence>
<keyword evidence="2" id="KW-1185">Reference proteome</keyword>
<dbReference type="RefSeq" id="WP_256131835.1">
    <property type="nucleotide sequence ID" value="NZ_JANFXK010000007.1"/>
</dbReference>
<organism evidence="1 2">
    <name type="scientific">Anaerovorax odorimutans</name>
    <dbReference type="NCBI Taxonomy" id="109327"/>
    <lineage>
        <taxon>Bacteria</taxon>
        <taxon>Bacillati</taxon>
        <taxon>Bacillota</taxon>
        <taxon>Clostridia</taxon>
        <taxon>Peptostreptococcales</taxon>
        <taxon>Anaerovoracaceae</taxon>
        <taxon>Anaerovorax</taxon>
    </lineage>
</organism>
<comment type="caution">
    <text evidence="1">The sequence shown here is derived from an EMBL/GenBank/DDBJ whole genome shotgun (WGS) entry which is preliminary data.</text>
</comment>
<gene>
    <name evidence="1" type="ORF">NE619_07850</name>
</gene>
<sequence length="48" mass="5708">MDLNRFKNDNRANPWLVIEHMVGETEKQIEKMTGKKVKLIVREPGRWA</sequence>
<proteinExistence type="predicted"/>
<dbReference type="EMBL" id="JANFXK010000007">
    <property type="protein sequence ID" value="MCQ4636640.1"/>
    <property type="molecule type" value="Genomic_DNA"/>
</dbReference>